<reference evidence="1 2" key="1">
    <citation type="journal article" date="2012" name="Genome Biol.">
        <title>Sequencing three crocodilian genomes to illuminate the evolution of archosaurs and amniotes.</title>
        <authorList>
            <person name="St John J.A."/>
            <person name="Braun E.L."/>
            <person name="Isberg S.R."/>
            <person name="Miles L.G."/>
            <person name="Chong A.Y."/>
            <person name="Gongora J."/>
            <person name="Dalzell P."/>
            <person name="Moran C."/>
            <person name="Bed'hom B."/>
            <person name="Abzhanov A."/>
            <person name="Burgess S.C."/>
            <person name="Cooksey A.M."/>
            <person name="Castoe T.A."/>
            <person name="Crawford N.G."/>
            <person name="Densmore L.D."/>
            <person name="Drew J.C."/>
            <person name="Edwards S.V."/>
            <person name="Faircloth B.C."/>
            <person name="Fujita M.K."/>
            <person name="Greenwold M.J."/>
            <person name="Hoffmann F.G."/>
            <person name="Howard J.M."/>
            <person name="Iguchi T."/>
            <person name="Janes D.E."/>
            <person name="Khan S.Y."/>
            <person name="Kohno S."/>
            <person name="de Koning A.J."/>
            <person name="Lance S.L."/>
            <person name="McCarthy F.M."/>
            <person name="McCormack J.E."/>
            <person name="Merchant M.E."/>
            <person name="Peterson D.G."/>
            <person name="Pollock D.D."/>
            <person name="Pourmand N."/>
            <person name="Raney B.J."/>
            <person name="Roessler K.A."/>
            <person name="Sanford J.R."/>
            <person name="Sawyer R.H."/>
            <person name="Schmidt C.J."/>
            <person name="Triplett E.W."/>
            <person name="Tuberville T.D."/>
            <person name="Venegas-Anaya M."/>
            <person name="Howard J.T."/>
            <person name="Jarvis E.D."/>
            <person name="Guillette L.J.Jr."/>
            <person name="Glenn T.C."/>
            <person name="Green R.E."/>
            <person name="Ray D.A."/>
        </authorList>
    </citation>
    <scope>NUCLEOTIDE SEQUENCE [LARGE SCALE GENOMIC DNA]</scope>
    <source>
        <strain evidence="1">KSC_2009_1</strain>
    </source>
</reference>
<organism evidence="1 2">
    <name type="scientific">Alligator mississippiensis</name>
    <name type="common">American alligator</name>
    <dbReference type="NCBI Taxonomy" id="8496"/>
    <lineage>
        <taxon>Eukaryota</taxon>
        <taxon>Metazoa</taxon>
        <taxon>Chordata</taxon>
        <taxon>Craniata</taxon>
        <taxon>Vertebrata</taxon>
        <taxon>Euteleostomi</taxon>
        <taxon>Archelosauria</taxon>
        <taxon>Archosauria</taxon>
        <taxon>Crocodylia</taxon>
        <taxon>Alligatoridae</taxon>
        <taxon>Alligatorinae</taxon>
        <taxon>Alligator</taxon>
    </lineage>
</organism>
<dbReference type="InterPro" id="IPR027124">
    <property type="entry name" value="Swc5/CFDP1/2"/>
</dbReference>
<dbReference type="PANTHER" id="PTHR23227">
    <property type="entry name" value="BUCENTAUR RELATED"/>
    <property type="match status" value="1"/>
</dbReference>
<name>A0A151NCG3_ALLMI</name>
<proteinExistence type="predicted"/>
<evidence type="ECO:0008006" key="3">
    <source>
        <dbReference type="Google" id="ProtNLM"/>
    </source>
</evidence>
<dbReference type="Proteomes" id="UP000050525">
    <property type="component" value="Unassembled WGS sequence"/>
</dbReference>
<dbReference type="InterPro" id="IPR036691">
    <property type="entry name" value="Endo/exonu/phosph_ase_sf"/>
</dbReference>
<dbReference type="PANTHER" id="PTHR23227:SF84">
    <property type="entry name" value="ENDONUCLEASE_EXONUCLEASE_PHOSPHATASE DOMAIN-CONTAINING PROTEIN"/>
    <property type="match status" value="1"/>
</dbReference>
<dbReference type="SUPFAM" id="SSF56219">
    <property type="entry name" value="DNase I-like"/>
    <property type="match status" value="1"/>
</dbReference>
<comment type="caution">
    <text evidence="1">The sequence shown here is derived from an EMBL/GenBank/DDBJ whole genome shotgun (WGS) entry which is preliminary data.</text>
</comment>
<evidence type="ECO:0000313" key="2">
    <source>
        <dbReference type="Proteomes" id="UP000050525"/>
    </source>
</evidence>
<evidence type="ECO:0000313" key="1">
    <source>
        <dbReference type="EMBL" id="KYO34491.1"/>
    </source>
</evidence>
<dbReference type="AlphaFoldDB" id="A0A151NCG3"/>
<keyword evidence="2" id="KW-1185">Reference proteome</keyword>
<dbReference type="STRING" id="8496.A0A151NCG3"/>
<dbReference type="Gene3D" id="3.60.10.10">
    <property type="entry name" value="Endonuclease/exonuclease/phosphatase"/>
    <property type="match status" value="1"/>
</dbReference>
<accession>A0A151NCG3</accession>
<sequence length="144" mass="16765">MDADEIMKENFYSQLDTILSNIPKKDEIILLGDFNDRVGRDSKLWNGTIGKEGVGNSNANGVLLLTKCTEHRLVITETLFHQRNKFKMSWKYLRLKHWHLIDYVIVQTRDCQDFLITRAMTSTDDCWTGHRLIHSCISIRIAPK</sequence>
<gene>
    <name evidence="1" type="ORF">Y1Q_0011928</name>
</gene>
<dbReference type="EMBL" id="AKHW03003404">
    <property type="protein sequence ID" value="KYO34491.1"/>
    <property type="molecule type" value="Genomic_DNA"/>
</dbReference>
<protein>
    <recommendedName>
        <fullName evidence="3">Endonuclease/exonuclease/phosphatase domain-containing protein</fullName>
    </recommendedName>
</protein>